<feature type="region of interest" description="Disordered" evidence="1">
    <location>
        <begin position="60"/>
        <end position="102"/>
    </location>
</feature>
<dbReference type="Proteomes" id="UP000287033">
    <property type="component" value="Unassembled WGS sequence"/>
</dbReference>
<dbReference type="EMBL" id="BEZZ01205508">
    <property type="protein sequence ID" value="GCC47054.1"/>
    <property type="molecule type" value="Genomic_DNA"/>
</dbReference>
<sequence>TRRQHGNRVDILACQEFVHVVMGRNSELPGNRIRPRADRIADRNQACSRDVIATQEVGMALGDTPAPEQAESDHATGPVLSRGRPLQPAEKPREQAALRAAR</sequence>
<evidence type="ECO:0000256" key="1">
    <source>
        <dbReference type="SAM" id="MobiDB-lite"/>
    </source>
</evidence>
<gene>
    <name evidence="2" type="ORF">chiPu_0031261</name>
</gene>
<keyword evidence="3" id="KW-1185">Reference proteome</keyword>
<feature type="non-terminal residue" evidence="2">
    <location>
        <position position="1"/>
    </location>
</feature>
<name>A0A401TWP0_CHIPU</name>
<organism evidence="2 3">
    <name type="scientific">Chiloscyllium punctatum</name>
    <name type="common">Brownbanded bambooshark</name>
    <name type="synonym">Hemiscyllium punctatum</name>
    <dbReference type="NCBI Taxonomy" id="137246"/>
    <lineage>
        <taxon>Eukaryota</taxon>
        <taxon>Metazoa</taxon>
        <taxon>Chordata</taxon>
        <taxon>Craniata</taxon>
        <taxon>Vertebrata</taxon>
        <taxon>Chondrichthyes</taxon>
        <taxon>Elasmobranchii</taxon>
        <taxon>Galeomorphii</taxon>
        <taxon>Galeoidea</taxon>
        <taxon>Orectolobiformes</taxon>
        <taxon>Hemiscylliidae</taxon>
        <taxon>Chiloscyllium</taxon>
    </lineage>
</organism>
<evidence type="ECO:0000313" key="2">
    <source>
        <dbReference type="EMBL" id="GCC47054.1"/>
    </source>
</evidence>
<comment type="caution">
    <text evidence="2">The sequence shown here is derived from an EMBL/GenBank/DDBJ whole genome shotgun (WGS) entry which is preliminary data.</text>
</comment>
<protein>
    <submittedName>
        <fullName evidence="2">Uncharacterized protein</fullName>
    </submittedName>
</protein>
<proteinExistence type="predicted"/>
<evidence type="ECO:0000313" key="3">
    <source>
        <dbReference type="Proteomes" id="UP000287033"/>
    </source>
</evidence>
<accession>A0A401TWP0</accession>
<reference evidence="2 3" key="1">
    <citation type="journal article" date="2018" name="Nat. Ecol. Evol.">
        <title>Shark genomes provide insights into elasmobranch evolution and the origin of vertebrates.</title>
        <authorList>
            <person name="Hara Y"/>
            <person name="Yamaguchi K"/>
            <person name="Onimaru K"/>
            <person name="Kadota M"/>
            <person name="Koyanagi M"/>
            <person name="Keeley SD"/>
            <person name="Tatsumi K"/>
            <person name="Tanaka K"/>
            <person name="Motone F"/>
            <person name="Kageyama Y"/>
            <person name="Nozu R"/>
            <person name="Adachi N"/>
            <person name="Nishimura O"/>
            <person name="Nakagawa R"/>
            <person name="Tanegashima C"/>
            <person name="Kiyatake I"/>
            <person name="Matsumoto R"/>
            <person name="Murakumo K"/>
            <person name="Nishida K"/>
            <person name="Terakita A"/>
            <person name="Kuratani S"/>
            <person name="Sato K"/>
            <person name="Hyodo S Kuraku.S."/>
        </authorList>
    </citation>
    <scope>NUCLEOTIDE SEQUENCE [LARGE SCALE GENOMIC DNA]</scope>
</reference>
<dbReference type="AlphaFoldDB" id="A0A401TWP0"/>